<keyword evidence="1" id="KW-0812">Transmembrane</keyword>
<protein>
    <submittedName>
        <fullName evidence="3">Uncharacterized protein</fullName>
    </submittedName>
</protein>
<organism evidence="3 4">
    <name type="scientific">Chitinophaga parva</name>
    <dbReference type="NCBI Taxonomy" id="2169414"/>
    <lineage>
        <taxon>Bacteria</taxon>
        <taxon>Pseudomonadati</taxon>
        <taxon>Bacteroidota</taxon>
        <taxon>Chitinophagia</taxon>
        <taxon>Chitinophagales</taxon>
        <taxon>Chitinophagaceae</taxon>
        <taxon>Chitinophaga</taxon>
    </lineage>
</organism>
<keyword evidence="1" id="KW-0472">Membrane</keyword>
<evidence type="ECO:0000313" key="4">
    <source>
        <dbReference type="Proteomes" id="UP000244450"/>
    </source>
</evidence>
<dbReference type="AlphaFoldDB" id="A0A2T7BEB1"/>
<name>A0A2T7BEB1_9BACT</name>
<dbReference type="Proteomes" id="UP000244450">
    <property type="component" value="Unassembled WGS sequence"/>
</dbReference>
<reference evidence="3 4" key="1">
    <citation type="submission" date="2018-04" db="EMBL/GenBank/DDBJ databases">
        <title>Chitinophaga fuyangensis sp. nov., isolated from soil in a chemical factory.</title>
        <authorList>
            <person name="Chen K."/>
        </authorList>
    </citation>
    <scope>NUCLEOTIDE SEQUENCE [LARGE SCALE GENOMIC DNA]</scope>
    <source>
        <strain evidence="3 4">LY-1</strain>
    </source>
</reference>
<feature type="chain" id="PRO_5015512462" evidence="2">
    <location>
        <begin position="26"/>
        <end position="298"/>
    </location>
</feature>
<feature type="signal peptide" evidence="2">
    <location>
        <begin position="1"/>
        <end position="25"/>
    </location>
</feature>
<comment type="caution">
    <text evidence="3">The sequence shown here is derived from an EMBL/GenBank/DDBJ whole genome shotgun (WGS) entry which is preliminary data.</text>
</comment>
<evidence type="ECO:0000256" key="1">
    <source>
        <dbReference type="SAM" id="Phobius"/>
    </source>
</evidence>
<evidence type="ECO:0000313" key="3">
    <source>
        <dbReference type="EMBL" id="PUZ23421.1"/>
    </source>
</evidence>
<evidence type="ECO:0000256" key="2">
    <source>
        <dbReference type="SAM" id="SignalP"/>
    </source>
</evidence>
<feature type="transmembrane region" description="Helical" evidence="1">
    <location>
        <begin position="262"/>
        <end position="284"/>
    </location>
</feature>
<keyword evidence="4" id="KW-1185">Reference proteome</keyword>
<proteinExistence type="predicted"/>
<sequence length="298" mass="32053">MKTCIQYSFLAGLLLLLAWAPAAHAQNNTAELLLKLEYFDNADHVPYLQVTAMEKKDGKLQPLNALPVQLYLGDSLPANVIAKVVTNETGKAFATLPPSLQAAWKASNQQQFIAVSGATHQFTSTVKTLDITKARLLLDTIAGDDGARTVRATVQEMHGDSAVNIKDVEIKIGVQRQASFLPIGDDESYTTDSTGTVTATFSRDSLPGDAKGNLVLGARIEDNDSYGNVSVLKTVPWGGPGQHDSFGFGDRSLWATGAKAPLPLLLVALSAIIAVWGIIFYLVFQIIRIKKLSDTQAN</sequence>
<keyword evidence="2" id="KW-0732">Signal</keyword>
<keyword evidence="1" id="KW-1133">Transmembrane helix</keyword>
<gene>
    <name evidence="3" type="ORF">DCC81_23880</name>
</gene>
<accession>A0A2T7BEB1</accession>
<dbReference type="EMBL" id="QCYK01000003">
    <property type="protein sequence ID" value="PUZ23421.1"/>
    <property type="molecule type" value="Genomic_DNA"/>
</dbReference>
<dbReference type="OrthoDB" id="670926at2"/>
<dbReference type="RefSeq" id="WP_108689224.1">
    <property type="nucleotide sequence ID" value="NZ_QCYK01000003.1"/>
</dbReference>